<evidence type="ECO:0000313" key="1">
    <source>
        <dbReference type="EMBL" id="UXI67027.1"/>
    </source>
</evidence>
<organism evidence="1 2">
    <name type="scientific">Tahibacter amnicola</name>
    <dbReference type="NCBI Taxonomy" id="2976241"/>
    <lineage>
        <taxon>Bacteria</taxon>
        <taxon>Pseudomonadati</taxon>
        <taxon>Pseudomonadota</taxon>
        <taxon>Gammaproteobacteria</taxon>
        <taxon>Lysobacterales</taxon>
        <taxon>Rhodanobacteraceae</taxon>
        <taxon>Tahibacter</taxon>
    </lineage>
</organism>
<dbReference type="Proteomes" id="UP001064632">
    <property type="component" value="Chromosome"/>
</dbReference>
<dbReference type="EMBL" id="CP104694">
    <property type="protein sequence ID" value="UXI67027.1"/>
    <property type="molecule type" value="Genomic_DNA"/>
</dbReference>
<accession>A0ABY6BBV0</accession>
<evidence type="ECO:0000313" key="2">
    <source>
        <dbReference type="Proteomes" id="UP001064632"/>
    </source>
</evidence>
<name>A0ABY6BBV0_9GAMM</name>
<protein>
    <submittedName>
        <fullName evidence="1">Uncharacterized protein</fullName>
    </submittedName>
</protein>
<reference evidence="1" key="1">
    <citation type="submission" date="2022-09" db="EMBL/GenBank/DDBJ databases">
        <title>Tahibacter sp. nov., isolated from a fresh water.</title>
        <authorList>
            <person name="Baek J.H."/>
            <person name="Lee J.K."/>
            <person name="Kim J.M."/>
            <person name="Jeon C.O."/>
        </authorList>
    </citation>
    <scope>NUCLEOTIDE SEQUENCE</scope>
    <source>
        <strain evidence="1">W38</strain>
    </source>
</reference>
<keyword evidence="2" id="KW-1185">Reference proteome</keyword>
<dbReference type="RefSeq" id="WP_261694003.1">
    <property type="nucleotide sequence ID" value="NZ_CP104694.1"/>
</dbReference>
<proteinExistence type="predicted"/>
<sequence>MLAASLAVAHSAGAESAYYPIYLGTLVQGFVGMPSGITTATLRTERTIEQVIAQPWRVMAEQAESYSLREDPTPADLYDLPLAATGYFLRPLTAASGEQAWFAEVTAESTVATARWSVTVGVDRNGDGLPSANEVLCRARSAGSRARCRLDLRAFPSRSAWVLTRMENTPGSDAVSVRTTFAGADFTLRNGQVIAEDDYGDSLIVEVPERISSDIPFTATFRYTARPDEIGSHTDFAGLLLTDPTFSPTSMFIAPVELTFAPVTAVDQPTALKPTADPGANSMTLALAPGQAHEKLYVDNPGYSAVAIGVDSLENVDVYISRVELPVSGVDSTAVKAPPRDRVDAVMRRGTGQPGSWSWRSACESCQSAAARGRWFITPVNLSTRPVTLRVRAVLADGLNAPPRGGLGLAEGNYFNPQRSGDGLFLDYVNGRLAAFFYTFDDAGLPTWYALAGTSELSDTAGGEIYSTQYGTRAVGRFAMTRDPLRDNEMVFSWSINEKAGSNRYVLAAASGCSPLGLSGAPVSGHWFSPVDAGWGINVLDLGATTVLGGYFYDADHVPRWVIGSSDHAGGTKGFDLQQVRGACPTCRYVAPTAVRVGTWSIDFAAAPDATSRPNIVLAAPLQGQFTATRPLWRATGPMSCPSNVR</sequence>
<gene>
    <name evidence="1" type="ORF">N4264_20075</name>
</gene>